<keyword evidence="3" id="KW-1185">Reference proteome</keyword>
<protein>
    <submittedName>
        <fullName evidence="2">Uncharacterized protein</fullName>
    </submittedName>
</protein>
<organism evidence="2 3">
    <name type="scientific">Caerostris darwini</name>
    <dbReference type="NCBI Taxonomy" id="1538125"/>
    <lineage>
        <taxon>Eukaryota</taxon>
        <taxon>Metazoa</taxon>
        <taxon>Ecdysozoa</taxon>
        <taxon>Arthropoda</taxon>
        <taxon>Chelicerata</taxon>
        <taxon>Arachnida</taxon>
        <taxon>Araneae</taxon>
        <taxon>Araneomorphae</taxon>
        <taxon>Entelegynae</taxon>
        <taxon>Araneoidea</taxon>
        <taxon>Araneidae</taxon>
        <taxon>Caerostris</taxon>
    </lineage>
</organism>
<feature type="region of interest" description="Disordered" evidence="1">
    <location>
        <begin position="144"/>
        <end position="215"/>
    </location>
</feature>
<reference evidence="2 3" key="1">
    <citation type="submission" date="2021-06" db="EMBL/GenBank/DDBJ databases">
        <title>Caerostris darwini draft genome.</title>
        <authorList>
            <person name="Kono N."/>
            <person name="Arakawa K."/>
        </authorList>
    </citation>
    <scope>NUCLEOTIDE SEQUENCE [LARGE SCALE GENOMIC DNA]</scope>
</reference>
<sequence>MKCIVTPGKFQLLITCNSKCHGATLITTTWKLSPSLVEKSRLSETISPHGHFRPPRLTTLTDDFISIKILVDIINLKARLATSWLQPPANRDNPDLAIPYDQAFQSTKPQTFSLCSQINIAPLAIYFTMAELENKVQQYHLQLPSEQPETPASQKATPPPPQKQHKHKLNGNKRLHDADGFRAPPKHLTWKTSTVPTTRSQPSPPSDSKIPCTNFSNNLDMAERNFFRTVASQIKNPSILCKTQSGLDIQQQSFKAR</sequence>
<dbReference type="EMBL" id="BPLQ01013947">
    <property type="protein sequence ID" value="GIY76053.1"/>
    <property type="molecule type" value="Genomic_DNA"/>
</dbReference>
<gene>
    <name evidence="2" type="ORF">CDAR_301251</name>
</gene>
<evidence type="ECO:0000313" key="3">
    <source>
        <dbReference type="Proteomes" id="UP001054837"/>
    </source>
</evidence>
<accession>A0AAV4W323</accession>
<dbReference type="Proteomes" id="UP001054837">
    <property type="component" value="Unassembled WGS sequence"/>
</dbReference>
<feature type="compositionally biased region" description="Basic residues" evidence="1">
    <location>
        <begin position="163"/>
        <end position="173"/>
    </location>
</feature>
<name>A0AAV4W323_9ARAC</name>
<proteinExistence type="predicted"/>
<evidence type="ECO:0000313" key="2">
    <source>
        <dbReference type="EMBL" id="GIY76053.1"/>
    </source>
</evidence>
<dbReference type="AlphaFoldDB" id="A0AAV4W323"/>
<evidence type="ECO:0000256" key="1">
    <source>
        <dbReference type="SAM" id="MobiDB-lite"/>
    </source>
</evidence>
<feature type="compositionally biased region" description="Polar residues" evidence="1">
    <location>
        <begin position="190"/>
        <end position="201"/>
    </location>
</feature>
<comment type="caution">
    <text evidence="2">The sequence shown here is derived from an EMBL/GenBank/DDBJ whole genome shotgun (WGS) entry which is preliminary data.</text>
</comment>